<dbReference type="Pfam" id="PF00186">
    <property type="entry name" value="DHFR_1"/>
    <property type="match status" value="1"/>
</dbReference>
<dbReference type="PIRSF" id="PIRSF000194">
    <property type="entry name" value="DHFR"/>
    <property type="match status" value="1"/>
</dbReference>
<keyword evidence="4 7" id="KW-0554">One-carbon metabolism</keyword>
<comment type="pathway">
    <text evidence="1 7">Cofactor biosynthesis; tetrahydrofolate biosynthesis; 5,6,7,8-tetrahydrofolate from 7,8-dihydrofolate: step 1/1.</text>
</comment>
<dbReference type="AlphaFoldDB" id="A0A2H0N3F7"/>
<evidence type="ECO:0000256" key="4">
    <source>
        <dbReference type="ARBA" id="ARBA00022563"/>
    </source>
</evidence>
<keyword evidence="5 7" id="KW-0521">NADP</keyword>
<dbReference type="UniPathway" id="UPA00077">
    <property type="reaction ID" value="UER00158"/>
</dbReference>
<evidence type="ECO:0000256" key="5">
    <source>
        <dbReference type="ARBA" id="ARBA00022857"/>
    </source>
</evidence>
<sequence length="157" mass="17855">MITLVAAISKNNCIGKNNNLPWHIPEDLKRVKQLTLGKVLIMGRNTWESIPEHYRPLKGRTNVVITRNGTYPLPDGVERYSSIEGALTAHEGEDIVSFGGEGIFRDMIGYTDTLEITHVDMIIETCDAFFPNIDMAVWKEVRREDHVGFSYVTYTRI</sequence>
<dbReference type="Gene3D" id="3.40.430.10">
    <property type="entry name" value="Dihydrofolate Reductase, subunit A"/>
    <property type="match status" value="1"/>
</dbReference>
<dbReference type="InterPro" id="IPR024072">
    <property type="entry name" value="DHFR-like_dom_sf"/>
</dbReference>
<dbReference type="PROSITE" id="PS51330">
    <property type="entry name" value="DHFR_2"/>
    <property type="match status" value="1"/>
</dbReference>
<name>A0A2H0N3F7_9BACT</name>
<comment type="catalytic activity">
    <reaction evidence="7">
        <text>(6S)-5,6,7,8-tetrahydrofolate + NADP(+) = 7,8-dihydrofolate + NADPH + H(+)</text>
        <dbReference type="Rhea" id="RHEA:15009"/>
        <dbReference type="ChEBI" id="CHEBI:15378"/>
        <dbReference type="ChEBI" id="CHEBI:57451"/>
        <dbReference type="ChEBI" id="CHEBI:57453"/>
        <dbReference type="ChEBI" id="CHEBI:57783"/>
        <dbReference type="ChEBI" id="CHEBI:58349"/>
        <dbReference type="EC" id="1.5.1.3"/>
    </reaction>
</comment>
<comment type="caution">
    <text evidence="10">The sequence shown here is derived from an EMBL/GenBank/DDBJ whole genome shotgun (WGS) entry which is preliminary data.</text>
</comment>
<dbReference type="SUPFAM" id="SSF53597">
    <property type="entry name" value="Dihydrofolate reductase-like"/>
    <property type="match status" value="1"/>
</dbReference>
<evidence type="ECO:0000256" key="6">
    <source>
        <dbReference type="ARBA" id="ARBA00023002"/>
    </source>
</evidence>
<dbReference type="PRINTS" id="PR00070">
    <property type="entry name" value="DHFR"/>
</dbReference>
<comment type="function">
    <text evidence="7">Key enzyme in folate metabolism. Catalyzes an essential reaction for de novo glycine and purine synthesis, and for DNA precursor synthesis.</text>
</comment>
<dbReference type="PANTHER" id="PTHR48069:SF3">
    <property type="entry name" value="DIHYDROFOLATE REDUCTASE"/>
    <property type="match status" value="1"/>
</dbReference>
<dbReference type="GO" id="GO:0050661">
    <property type="term" value="F:NADP binding"/>
    <property type="evidence" value="ECO:0007669"/>
    <property type="project" value="InterPro"/>
</dbReference>
<evidence type="ECO:0000259" key="9">
    <source>
        <dbReference type="PROSITE" id="PS51330"/>
    </source>
</evidence>
<keyword evidence="6 7" id="KW-0560">Oxidoreductase</keyword>
<evidence type="ECO:0000313" key="11">
    <source>
        <dbReference type="Proteomes" id="UP000229782"/>
    </source>
</evidence>
<accession>A0A2H0N3F7</accession>
<evidence type="ECO:0000256" key="1">
    <source>
        <dbReference type="ARBA" id="ARBA00004903"/>
    </source>
</evidence>
<protein>
    <recommendedName>
        <fullName evidence="3 7">Dihydrofolate reductase</fullName>
        <ecNumber evidence="3 7">1.5.1.3</ecNumber>
    </recommendedName>
</protein>
<proteinExistence type="inferred from homology"/>
<dbReference type="InterPro" id="IPR017925">
    <property type="entry name" value="DHFR_CS"/>
</dbReference>
<dbReference type="PANTHER" id="PTHR48069">
    <property type="entry name" value="DIHYDROFOLATE REDUCTASE"/>
    <property type="match status" value="1"/>
</dbReference>
<dbReference type="InterPro" id="IPR001796">
    <property type="entry name" value="DHFR_dom"/>
</dbReference>
<dbReference type="GO" id="GO:0046654">
    <property type="term" value="P:tetrahydrofolate biosynthetic process"/>
    <property type="evidence" value="ECO:0007669"/>
    <property type="project" value="UniProtKB-UniPathway"/>
</dbReference>
<evidence type="ECO:0000256" key="8">
    <source>
        <dbReference type="RuleBase" id="RU004474"/>
    </source>
</evidence>
<evidence type="ECO:0000256" key="3">
    <source>
        <dbReference type="ARBA" id="ARBA00012856"/>
    </source>
</evidence>
<reference evidence="10 11" key="1">
    <citation type="submission" date="2017-09" db="EMBL/GenBank/DDBJ databases">
        <title>Depth-based differentiation of microbial function through sediment-hosted aquifers and enrichment of novel symbionts in the deep terrestrial subsurface.</title>
        <authorList>
            <person name="Probst A.J."/>
            <person name="Ladd B."/>
            <person name="Jarett J.K."/>
            <person name="Geller-Mcgrath D.E."/>
            <person name="Sieber C.M."/>
            <person name="Emerson J.B."/>
            <person name="Anantharaman K."/>
            <person name="Thomas B.C."/>
            <person name="Malmstrom R."/>
            <person name="Stieglmeier M."/>
            <person name="Klingl A."/>
            <person name="Woyke T."/>
            <person name="Ryan C.M."/>
            <person name="Banfield J.F."/>
        </authorList>
    </citation>
    <scope>NUCLEOTIDE SEQUENCE [LARGE SCALE GENOMIC DNA]</scope>
    <source>
        <strain evidence="10">CG11_big_fil_rev_8_21_14_0_20_43_7</strain>
    </source>
</reference>
<dbReference type="Proteomes" id="UP000229782">
    <property type="component" value="Unassembled WGS sequence"/>
</dbReference>
<dbReference type="EC" id="1.5.1.3" evidence="3 7"/>
<feature type="domain" description="DHFR" evidence="9">
    <location>
        <begin position="1"/>
        <end position="157"/>
    </location>
</feature>
<comment type="similarity">
    <text evidence="2 7 8">Belongs to the dihydrofolate reductase family.</text>
</comment>
<dbReference type="EMBL" id="PCWM01000010">
    <property type="protein sequence ID" value="PIR03411.1"/>
    <property type="molecule type" value="Genomic_DNA"/>
</dbReference>
<evidence type="ECO:0000256" key="7">
    <source>
        <dbReference type="PIRNR" id="PIRNR000194"/>
    </source>
</evidence>
<organism evidence="10 11">
    <name type="scientific">Candidatus Magasanikbacteria bacterium CG11_big_fil_rev_8_21_14_0_20_43_7</name>
    <dbReference type="NCBI Taxonomy" id="1974654"/>
    <lineage>
        <taxon>Bacteria</taxon>
        <taxon>Candidatus Magasanikiibacteriota</taxon>
    </lineage>
</organism>
<dbReference type="GO" id="GO:0046452">
    <property type="term" value="P:dihydrofolate metabolic process"/>
    <property type="evidence" value="ECO:0007669"/>
    <property type="project" value="TreeGrafter"/>
</dbReference>
<dbReference type="GO" id="GO:0046655">
    <property type="term" value="P:folic acid metabolic process"/>
    <property type="evidence" value="ECO:0007669"/>
    <property type="project" value="TreeGrafter"/>
</dbReference>
<dbReference type="GO" id="GO:0006730">
    <property type="term" value="P:one-carbon metabolic process"/>
    <property type="evidence" value="ECO:0007669"/>
    <property type="project" value="UniProtKB-KW"/>
</dbReference>
<evidence type="ECO:0000313" key="10">
    <source>
        <dbReference type="EMBL" id="PIR03411.1"/>
    </source>
</evidence>
<dbReference type="PROSITE" id="PS00075">
    <property type="entry name" value="DHFR_1"/>
    <property type="match status" value="1"/>
</dbReference>
<gene>
    <name evidence="10" type="ORF">COV60_00445</name>
</gene>
<evidence type="ECO:0000256" key="2">
    <source>
        <dbReference type="ARBA" id="ARBA00009539"/>
    </source>
</evidence>
<dbReference type="CDD" id="cd00209">
    <property type="entry name" value="DHFR"/>
    <property type="match status" value="1"/>
</dbReference>
<dbReference type="InterPro" id="IPR012259">
    <property type="entry name" value="DHFR"/>
</dbReference>
<dbReference type="GO" id="GO:0004146">
    <property type="term" value="F:dihydrofolate reductase activity"/>
    <property type="evidence" value="ECO:0007669"/>
    <property type="project" value="UniProtKB-EC"/>
</dbReference>